<reference evidence="5 6" key="1">
    <citation type="submission" date="2015-01" db="EMBL/GenBank/DDBJ databases">
        <title>Complete genome of Pseudomonas batumici UCM B-321 producer of the batumin antibiotic with strong antistaphilococcal and potential anticancer activity.</title>
        <authorList>
            <person name="Klochko V.V."/>
            <person name="Zelena L.B."/>
            <person name="Elena K.A."/>
            <person name="Reva O.N."/>
        </authorList>
    </citation>
    <scope>NUCLEOTIDE SEQUENCE [LARGE SCALE GENOMIC DNA]</scope>
    <source>
        <strain evidence="5 6">UCM B-321</strain>
    </source>
</reference>
<dbReference type="Proteomes" id="UP000031535">
    <property type="component" value="Unassembled WGS sequence"/>
</dbReference>
<dbReference type="RefSeq" id="WP_040072157.1">
    <property type="nucleotide sequence ID" value="NZ_JXDG01000126.1"/>
</dbReference>
<evidence type="ECO:0000256" key="3">
    <source>
        <dbReference type="ARBA" id="ARBA00023027"/>
    </source>
</evidence>
<name>A0A0C2HTG8_9PSED</name>
<comment type="caution">
    <text evidence="5">The sequence shown here is derived from an EMBL/GenBank/DDBJ whole genome shotgun (WGS) entry which is preliminary data.</text>
</comment>
<dbReference type="InterPro" id="IPR036291">
    <property type="entry name" value="NAD(P)-bd_dom_sf"/>
</dbReference>
<evidence type="ECO:0000256" key="1">
    <source>
        <dbReference type="ARBA" id="ARBA00006484"/>
    </source>
</evidence>
<dbReference type="PRINTS" id="PR00081">
    <property type="entry name" value="GDHRDH"/>
</dbReference>
<dbReference type="PANTHER" id="PTHR43477">
    <property type="entry name" value="DIHYDROANTICAPSIN 7-DEHYDROGENASE"/>
    <property type="match status" value="1"/>
</dbReference>
<dbReference type="PATRIC" id="fig|226910.6.peg.5817"/>
<evidence type="ECO:0000313" key="5">
    <source>
        <dbReference type="EMBL" id="KIH80486.1"/>
    </source>
</evidence>
<dbReference type="SMART" id="SM00822">
    <property type="entry name" value="PKS_KR"/>
    <property type="match status" value="1"/>
</dbReference>
<dbReference type="GO" id="GO:0016491">
    <property type="term" value="F:oxidoreductase activity"/>
    <property type="evidence" value="ECO:0007669"/>
    <property type="project" value="UniProtKB-KW"/>
</dbReference>
<dbReference type="AlphaFoldDB" id="A0A0C2HTG8"/>
<dbReference type="SUPFAM" id="SSF51735">
    <property type="entry name" value="NAD(P)-binding Rossmann-fold domains"/>
    <property type="match status" value="1"/>
</dbReference>
<comment type="similarity">
    <text evidence="1">Belongs to the short-chain dehydrogenases/reductases (SDR) family.</text>
</comment>
<evidence type="ECO:0000313" key="6">
    <source>
        <dbReference type="Proteomes" id="UP000031535"/>
    </source>
</evidence>
<evidence type="ECO:0000259" key="4">
    <source>
        <dbReference type="SMART" id="SM00822"/>
    </source>
</evidence>
<proteinExistence type="inferred from homology"/>
<keyword evidence="6" id="KW-1185">Reference proteome</keyword>
<dbReference type="InterPro" id="IPR057326">
    <property type="entry name" value="KR_dom"/>
</dbReference>
<feature type="domain" description="Ketoreductase" evidence="4">
    <location>
        <begin position="8"/>
        <end position="153"/>
    </location>
</feature>
<gene>
    <name evidence="5" type="ORF">UCMB321_5831</name>
</gene>
<sequence>MDLHLSGKRVVITGGSKGIGLACALAFAAEGARVAIVSRDRANLEAAEAEFARRRLQVITHAQDLASAEGCASTMAVLEEALGPLDILINCAGAAKKHSIDTLEPAHFHAALAAKFTPYLNMQHEALQCFRRQRAAGSREDKAIVNIIGIGGRHVMANHLAGGLANAALLFLNAGLANAHASNAIRINAINPGLTLTERTENTLAFEAGLGGSTVQEVLKAKEAALPIGRLAKPEEIADVALFLASPRASYVTGAVIDMDGGLHPSL</sequence>
<accession>A0A0C2HTG8</accession>
<dbReference type="Gene3D" id="3.40.50.720">
    <property type="entry name" value="NAD(P)-binding Rossmann-like Domain"/>
    <property type="match status" value="1"/>
</dbReference>
<keyword evidence="3" id="KW-0520">NAD</keyword>
<protein>
    <submittedName>
        <fullName evidence="5">3-oxoacyl-(Acyl-carrier protein) reductase</fullName>
    </submittedName>
</protein>
<dbReference type="InterPro" id="IPR051122">
    <property type="entry name" value="SDR_DHRS6-like"/>
</dbReference>
<dbReference type="InterPro" id="IPR002347">
    <property type="entry name" value="SDR_fam"/>
</dbReference>
<keyword evidence="2" id="KW-0560">Oxidoreductase</keyword>
<dbReference type="Pfam" id="PF13561">
    <property type="entry name" value="adh_short_C2"/>
    <property type="match status" value="1"/>
</dbReference>
<dbReference type="STRING" id="226910.UCMB321_5831"/>
<dbReference type="PANTHER" id="PTHR43477:SF4">
    <property type="entry name" value="DEHYDROGENASE_REDUCTASE SDR FAMILY MEMBER 6"/>
    <property type="match status" value="1"/>
</dbReference>
<organism evidence="5 6">
    <name type="scientific">Pseudomonas batumici</name>
    <dbReference type="NCBI Taxonomy" id="226910"/>
    <lineage>
        <taxon>Bacteria</taxon>
        <taxon>Pseudomonadati</taxon>
        <taxon>Pseudomonadota</taxon>
        <taxon>Gammaproteobacteria</taxon>
        <taxon>Pseudomonadales</taxon>
        <taxon>Pseudomonadaceae</taxon>
        <taxon>Pseudomonas</taxon>
    </lineage>
</organism>
<evidence type="ECO:0000256" key="2">
    <source>
        <dbReference type="ARBA" id="ARBA00023002"/>
    </source>
</evidence>
<dbReference type="OrthoDB" id="9804774at2"/>
<dbReference type="EMBL" id="JXDG01000126">
    <property type="protein sequence ID" value="KIH80486.1"/>
    <property type="molecule type" value="Genomic_DNA"/>
</dbReference>